<keyword evidence="3" id="KW-1185">Reference proteome</keyword>
<evidence type="ECO:0000313" key="2">
    <source>
        <dbReference type="EMBL" id="MCC2166313.1"/>
    </source>
</evidence>
<dbReference type="InterPro" id="IPR054491">
    <property type="entry name" value="MGH1-like_GH"/>
</dbReference>
<organism evidence="2 3">
    <name type="scientific">Gallintestinimicrobium propionicum</name>
    <dbReference type="NCBI Taxonomy" id="2981770"/>
    <lineage>
        <taxon>Bacteria</taxon>
        <taxon>Bacillati</taxon>
        <taxon>Bacillota</taxon>
        <taxon>Clostridia</taxon>
        <taxon>Lachnospirales</taxon>
        <taxon>Lachnospiraceae</taxon>
        <taxon>Gallintestinimicrobium</taxon>
    </lineage>
</organism>
<dbReference type="InterPro" id="IPR012341">
    <property type="entry name" value="6hp_glycosidase-like_sf"/>
</dbReference>
<accession>A0AAE3AV27</accession>
<evidence type="ECO:0000313" key="3">
    <source>
        <dbReference type="Proteomes" id="UP001199355"/>
    </source>
</evidence>
<dbReference type="Pfam" id="PF22422">
    <property type="entry name" value="MGH1-like_GH"/>
    <property type="match status" value="1"/>
</dbReference>
<feature type="domain" description="Mannosylglycerate hydrolase MGH1-like glycoside hydrolase" evidence="1">
    <location>
        <begin position="191"/>
        <end position="364"/>
    </location>
</feature>
<evidence type="ECO:0000259" key="1">
    <source>
        <dbReference type="Pfam" id="PF22422"/>
    </source>
</evidence>
<dbReference type="Proteomes" id="UP001199355">
    <property type="component" value="Unassembled WGS sequence"/>
</dbReference>
<dbReference type="EMBL" id="JAJEQF010000001">
    <property type="protein sequence ID" value="MCC2166313.1"/>
    <property type="molecule type" value="Genomic_DNA"/>
</dbReference>
<protein>
    <recommendedName>
        <fullName evidence="1">Mannosylglycerate hydrolase MGH1-like glycoside hydrolase domain-containing protein</fullName>
    </recommendedName>
</protein>
<dbReference type="SUPFAM" id="SSF48208">
    <property type="entry name" value="Six-hairpin glycosidases"/>
    <property type="match status" value="1"/>
</dbReference>
<name>A0AAE3AV27_9FIRM</name>
<dbReference type="Gene3D" id="1.50.10.10">
    <property type="match status" value="1"/>
</dbReference>
<dbReference type="AlphaFoldDB" id="A0AAE3AV27"/>
<dbReference type="InterPro" id="IPR008928">
    <property type="entry name" value="6-hairpin_glycosidase_sf"/>
</dbReference>
<proteinExistence type="predicted"/>
<sequence>MNLNIPYLETDNKLLNDAYRIAAGDIVGNIVYYQNGLLTEEKPCMIAGLDYNTPWTRDTAINIWNALSILSPEVSKNTLLAVLEEEEGSIYIGGQYWDSIIWMIGAREYCRFHKDDNFYRLAFEAGRNSVHRLEEDEFDEEDGLFRGPAVYGDGIAAYPDKYSKCPNQGSGILEWVDYPGNPVYPKGYGIPMKALSTNCVYFKAYEILAEMAHALGEPAKEFEEKAAAMKKSINKNFWNEKRGSYDYLAGECDYAEGLGLAFAVLFGIADERQTALIRENTHICAHGIPCVWPTFWRYECLGGYGRHSGTIWPHIQGFWARAMHRAGHQESFEKELYLMAQKAVRDMHFSEIYHPDTGALYGGMQEQGPGGIVEWDSRRKQTWSATAFLSLIYFEILGLTMEDGEPVFHPQMPINCGHMRIRGFEVAGWLFDLDIDGKEVSVRKRKIS</sequence>
<gene>
    <name evidence="2" type="ORF">LKD45_01145</name>
</gene>
<dbReference type="GO" id="GO:0005975">
    <property type="term" value="P:carbohydrate metabolic process"/>
    <property type="evidence" value="ECO:0007669"/>
    <property type="project" value="InterPro"/>
</dbReference>
<reference evidence="2 3" key="1">
    <citation type="submission" date="2021-10" db="EMBL/GenBank/DDBJ databases">
        <title>Anaerobic single-cell dispensing facilitates the cultivation of human gut bacteria.</title>
        <authorList>
            <person name="Afrizal A."/>
        </authorList>
    </citation>
    <scope>NUCLEOTIDE SEQUENCE [LARGE SCALE GENOMIC DNA]</scope>
    <source>
        <strain evidence="2 3">CLA-AA-H244</strain>
    </source>
</reference>
<dbReference type="RefSeq" id="WP_308727493.1">
    <property type="nucleotide sequence ID" value="NZ_JAJEQF010000001.1"/>
</dbReference>
<comment type="caution">
    <text evidence="2">The sequence shown here is derived from an EMBL/GenBank/DDBJ whole genome shotgun (WGS) entry which is preliminary data.</text>
</comment>